<keyword evidence="1" id="KW-0732">Signal</keyword>
<evidence type="ECO:0000256" key="1">
    <source>
        <dbReference type="SAM" id="SignalP"/>
    </source>
</evidence>
<evidence type="ECO:0000313" key="2">
    <source>
        <dbReference type="EMBL" id="KHQ51113.1"/>
    </source>
</evidence>
<sequence length="157" mass="17081">MMRFGFLRALFGLPMAAQGATSSGDSRPDTGNANTDSVKKAADLLLCPVIFANGEDDDSYGYAAWVRQDGPVMFDDRVFQPGEQMVIEGRTMLFQRGVRMVDRETGELMTQLGGGVDALTVPVKTGAPQSQEDVFLIVRHCTLDMANGIAWTNPKMT</sequence>
<feature type="chain" id="PRO_5002098759" evidence="1">
    <location>
        <begin position="20"/>
        <end position="157"/>
    </location>
</feature>
<comment type="caution">
    <text evidence="2">The sequence shown here is derived from an EMBL/GenBank/DDBJ whole genome shotgun (WGS) entry which is preliminary data.</text>
</comment>
<protein>
    <submittedName>
        <fullName evidence="2">Uncharacterized protein</fullName>
    </submittedName>
</protein>
<evidence type="ECO:0000313" key="3">
    <source>
        <dbReference type="Proteomes" id="UP000030960"/>
    </source>
</evidence>
<proteinExistence type="predicted"/>
<dbReference type="AlphaFoldDB" id="A0A0B3RWI8"/>
<dbReference type="Proteomes" id="UP000030960">
    <property type="component" value="Unassembled WGS sequence"/>
</dbReference>
<reference evidence="2 3" key="1">
    <citation type="submission" date="2014-10" db="EMBL/GenBank/DDBJ databases">
        <title>Genome sequence of Ponticoccus sp. strain UMTAT08 isolated from clonal culture of toxic dinoflagellate Alexandrium tamiyavanichii.</title>
        <authorList>
            <person name="Gan H.Y."/>
            <person name="Muhd D.-D."/>
            <person name="Mohd Noor M.E."/>
            <person name="Yeong Y.S."/>
            <person name="Usup G."/>
        </authorList>
    </citation>
    <scope>NUCLEOTIDE SEQUENCE [LARGE SCALE GENOMIC DNA]</scope>
    <source>
        <strain evidence="2 3">UMTAT08</strain>
    </source>
</reference>
<organism evidence="2 3">
    <name type="scientific">Mameliella alba</name>
    <dbReference type="NCBI Taxonomy" id="561184"/>
    <lineage>
        <taxon>Bacteria</taxon>
        <taxon>Pseudomonadati</taxon>
        <taxon>Pseudomonadota</taxon>
        <taxon>Alphaproteobacteria</taxon>
        <taxon>Rhodobacterales</taxon>
        <taxon>Roseobacteraceae</taxon>
        <taxon>Mameliella</taxon>
    </lineage>
</organism>
<feature type="signal peptide" evidence="1">
    <location>
        <begin position="1"/>
        <end position="19"/>
    </location>
</feature>
<dbReference type="RefSeq" id="WP_139022695.1">
    <property type="nucleotide sequence ID" value="NZ_JSUQ01000020.1"/>
</dbReference>
<name>A0A0B3RWI8_9RHOB</name>
<keyword evidence="3" id="KW-1185">Reference proteome</keyword>
<gene>
    <name evidence="2" type="ORF">OA50_04484</name>
</gene>
<dbReference type="EMBL" id="JSUQ01000020">
    <property type="protein sequence ID" value="KHQ51113.1"/>
    <property type="molecule type" value="Genomic_DNA"/>
</dbReference>
<accession>A0A0B3RWI8</accession>